<dbReference type="Pfam" id="PF07715">
    <property type="entry name" value="Plug"/>
    <property type="match status" value="1"/>
</dbReference>
<dbReference type="Gene3D" id="3.55.50.30">
    <property type="match status" value="1"/>
</dbReference>
<dbReference type="InterPro" id="IPR012910">
    <property type="entry name" value="Plug_dom"/>
</dbReference>
<dbReference type="Proteomes" id="UP000706039">
    <property type="component" value="Unassembled WGS sequence"/>
</dbReference>
<evidence type="ECO:0000256" key="3">
    <source>
        <dbReference type="ARBA" id="ARBA00022452"/>
    </source>
</evidence>
<keyword evidence="9 10" id="KW-0998">Cell outer membrane</keyword>
<gene>
    <name evidence="13" type="ORF">K7G82_13135</name>
</gene>
<evidence type="ECO:0000256" key="6">
    <source>
        <dbReference type="ARBA" id="ARBA00023004"/>
    </source>
</evidence>
<keyword evidence="2 10" id="KW-0813">Transport</keyword>
<dbReference type="InterPro" id="IPR000531">
    <property type="entry name" value="Beta-barrel_TonB"/>
</dbReference>
<comment type="caution">
    <text evidence="13">The sequence shown here is derived from an EMBL/GenBank/DDBJ whole genome shotgun (WGS) entry which is preliminary data.</text>
</comment>
<keyword evidence="13" id="KW-0675">Receptor</keyword>
<dbReference type="Gene3D" id="2.40.170.20">
    <property type="entry name" value="TonB-dependent receptor, beta-barrel domain"/>
    <property type="match status" value="1"/>
</dbReference>
<dbReference type="RefSeq" id="WP_222990360.1">
    <property type="nucleotide sequence ID" value="NZ_JAINVV010000005.1"/>
</dbReference>
<keyword evidence="8 10" id="KW-0472">Membrane</keyword>
<evidence type="ECO:0000256" key="7">
    <source>
        <dbReference type="ARBA" id="ARBA00023077"/>
    </source>
</evidence>
<dbReference type="Pfam" id="PF00593">
    <property type="entry name" value="TonB_dep_Rec_b-barrel"/>
    <property type="match status" value="1"/>
</dbReference>
<dbReference type="InterPro" id="IPR036942">
    <property type="entry name" value="Beta-barrel_TonB_sf"/>
</dbReference>
<evidence type="ECO:0000313" key="13">
    <source>
        <dbReference type="EMBL" id="MBY8823243.1"/>
    </source>
</evidence>
<dbReference type="SMART" id="SM00965">
    <property type="entry name" value="STN"/>
    <property type="match status" value="1"/>
</dbReference>
<protein>
    <submittedName>
        <fullName evidence="13">TonB-dependent receptor</fullName>
    </submittedName>
</protein>
<dbReference type="InterPro" id="IPR011662">
    <property type="entry name" value="Secretin/TonB_short_N"/>
</dbReference>
<dbReference type="Gene3D" id="2.60.40.1120">
    <property type="entry name" value="Carboxypeptidase-like, regulatory domain"/>
    <property type="match status" value="1"/>
</dbReference>
<evidence type="ECO:0000256" key="9">
    <source>
        <dbReference type="ARBA" id="ARBA00023237"/>
    </source>
</evidence>
<dbReference type="NCBIfam" id="TIGR01782">
    <property type="entry name" value="TonB-Xanth-Caul"/>
    <property type="match status" value="1"/>
</dbReference>
<dbReference type="Gene3D" id="2.170.130.10">
    <property type="entry name" value="TonB-dependent receptor, plug domain"/>
    <property type="match status" value="1"/>
</dbReference>
<comment type="similarity">
    <text evidence="10 11">Belongs to the TonB-dependent receptor family.</text>
</comment>
<keyword evidence="4" id="KW-0406">Ion transport</keyword>
<feature type="domain" description="Secretin/TonB short N-terminal" evidence="12">
    <location>
        <begin position="55"/>
        <end position="106"/>
    </location>
</feature>
<dbReference type="PANTHER" id="PTHR40980">
    <property type="entry name" value="PLUG DOMAIN-CONTAINING PROTEIN"/>
    <property type="match status" value="1"/>
</dbReference>
<dbReference type="Pfam" id="PF13715">
    <property type="entry name" value="CarbopepD_reg_2"/>
    <property type="match status" value="1"/>
</dbReference>
<sequence length="1143" mass="122937">MVRSLRSVMMGAVSVVAVVQGAPAAAQSLDARGNFDIAAQPVGDALLQFSRQSRVQIVSSAAQLGEARSKPVKGEMTARQALSTLLGGTGLVFRPIGSGSVAIAPDAKPVARGGRGTIAGSLNEATTGAALKGARVEIEETGDVASTDDLGNFRFANVPAGDVTLRVSYLGYPATSMVVTVSPSETASAPITLAAGQDREIIVRGQVSARAQALNQERTGENSRTIVSGDLLGNFNGTTVSDALRRAPGVSFLQEASTGDGSNIVVRGLAPDYNQVKINGVALPESTGTGRSPSLRNILADSISEIRISKTLTAAQESYGTGGLVEIETKSPLDRPKHYFNVSVDGLRRAKGFGNEYSVSGTASMRFGADGNFGLSASYQRREQESRTYQYTLDGVYGAYIGLRPDGQPGLTRDMDPRVAFPFYPGAEYYVQNVAAAYNLAEVETSTLSLSAEWQVSQGTNLRIDYVRATRDSDTLGNSSSVGGVASGYSLLAVPAEGGASRYVYGYGLPIVSALNGITLNRGGEQQSDTLSFRGESAFGGLRLNYQAGYAKAAQVSAESHNFSLGRSFSATAADLLPEAVTSATGTVVSYFGPRVGRGMPQPLLTSAGFEKLANQGLYVPAANSAFNRRGSSEDFSGAFSAKYDFSAGWLKYVETGLQYKGAKFRNVGTNNAYYSLNFGYSPLPTYKEMGLEYETVPFDSVTNGDTAYLLIDEASVNRFVDSLDALADKGYFTRRSEGVDPLLAQVYTDESALAGYIQLKADIGRFEIIPGVRIDRNRVEAGFANGTSITREDGSFDQQYYDQSRVIQTGADVLTTVLPRVLVNFRPSNDLVFRAGYFSTVARPQITQLNSSRSIQYDARRRYGSGTQPRLMVSEGNPALKPATTHNFDLSGEWYDQKVGVVKLGVFYKQISNMIESNERSMRGVGLEGIDLPDHPLLNAIPSDVFVQLSRPENSPDSARIWGVEAAFEKRLTFLPGPLSGLGVYLNYTYTNSERTYRSTWVQPIYDPTGVRIRNDTITYTRRVPFTSSPRHSGTVGLTYTGYGVDASLYYTRQARVMTGVGIYQMDIFDEAVASLDFRAVYNFKFAGSVMRFSVEANNLLQGKSDPLIERTVGGSNGTPKYYTSGTYHGGRRFGLGLSATF</sequence>
<dbReference type="SUPFAM" id="SSF56935">
    <property type="entry name" value="Porins"/>
    <property type="match status" value="1"/>
</dbReference>
<dbReference type="InterPro" id="IPR037066">
    <property type="entry name" value="Plug_dom_sf"/>
</dbReference>
<evidence type="ECO:0000256" key="2">
    <source>
        <dbReference type="ARBA" id="ARBA00022448"/>
    </source>
</evidence>
<dbReference type="InterPro" id="IPR013784">
    <property type="entry name" value="Carb-bd-like_fold"/>
</dbReference>
<evidence type="ECO:0000256" key="8">
    <source>
        <dbReference type="ARBA" id="ARBA00023136"/>
    </source>
</evidence>
<dbReference type="SUPFAM" id="SSF49452">
    <property type="entry name" value="Starch-binding domain-like"/>
    <property type="match status" value="1"/>
</dbReference>
<comment type="subcellular location">
    <subcellularLocation>
        <location evidence="1 10">Cell outer membrane</location>
        <topology evidence="1 10">Multi-pass membrane protein</topology>
    </subcellularLocation>
</comment>
<organism evidence="13 14">
    <name type="scientific">Sphingomonas colocasiae</name>
    <dbReference type="NCBI Taxonomy" id="1848973"/>
    <lineage>
        <taxon>Bacteria</taxon>
        <taxon>Pseudomonadati</taxon>
        <taxon>Pseudomonadota</taxon>
        <taxon>Alphaproteobacteria</taxon>
        <taxon>Sphingomonadales</taxon>
        <taxon>Sphingomonadaceae</taxon>
        <taxon>Sphingomonas</taxon>
    </lineage>
</organism>
<evidence type="ECO:0000259" key="12">
    <source>
        <dbReference type="SMART" id="SM00965"/>
    </source>
</evidence>
<keyword evidence="7 11" id="KW-0798">TonB box</keyword>
<keyword evidence="4" id="KW-0410">Iron transport</keyword>
<reference evidence="13 14" key="1">
    <citation type="submission" date="2021-08" db="EMBL/GenBank/DDBJ databases">
        <authorList>
            <person name="Tuo L."/>
        </authorList>
    </citation>
    <scope>NUCLEOTIDE SEQUENCE [LARGE SCALE GENOMIC DNA]</scope>
    <source>
        <strain evidence="13 14">JCM 31229</strain>
    </source>
</reference>
<evidence type="ECO:0000256" key="4">
    <source>
        <dbReference type="ARBA" id="ARBA00022496"/>
    </source>
</evidence>
<evidence type="ECO:0000256" key="5">
    <source>
        <dbReference type="ARBA" id="ARBA00022692"/>
    </source>
</evidence>
<keyword evidence="3 10" id="KW-1134">Transmembrane beta strand</keyword>
<evidence type="ECO:0000256" key="10">
    <source>
        <dbReference type="PROSITE-ProRule" id="PRU01360"/>
    </source>
</evidence>
<dbReference type="EMBL" id="JAINVV010000005">
    <property type="protein sequence ID" value="MBY8823243.1"/>
    <property type="molecule type" value="Genomic_DNA"/>
</dbReference>
<evidence type="ECO:0000256" key="1">
    <source>
        <dbReference type="ARBA" id="ARBA00004571"/>
    </source>
</evidence>
<accession>A0ABS7PPP6</accession>
<dbReference type="PANTHER" id="PTHR40980:SF4">
    <property type="entry name" value="TONB-DEPENDENT RECEPTOR-LIKE BETA-BARREL DOMAIN-CONTAINING PROTEIN"/>
    <property type="match status" value="1"/>
</dbReference>
<keyword evidence="14" id="KW-1185">Reference proteome</keyword>
<dbReference type="InterPro" id="IPR039426">
    <property type="entry name" value="TonB-dep_rcpt-like"/>
</dbReference>
<dbReference type="InterPro" id="IPR010104">
    <property type="entry name" value="TonB_rcpt_bac"/>
</dbReference>
<evidence type="ECO:0000256" key="11">
    <source>
        <dbReference type="RuleBase" id="RU003357"/>
    </source>
</evidence>
<evidence type="ECO:0000313" key="14">
    <source>
        <dbReference type="Proteomes" id="UP000706039"/>
    </source>
</evidence>
<dbReference type="PROSITE" id="PS52016">
    <property type="entry name" value="TONB_DEPENDENT_REC_3"/>
    <property type="match status" value="1"/>
</dbReference>
<keyword evidence="5 10" id="KW-0812">Transmembrane</keyword>
<name>A0ABS7PPP6_9SPHN</name>
<keyword evidence="6" id="KW-0408">Iron</keyword>
<proteinExistence type="inferred from homology"/>